<dbReference type="PANTHER" id="PTHR30026:SF20">
    <property type="entry name" value="OUTER MEMBRANE PROTEIN TOLC"/>
    <property type="match status" value="1"/>
</dbReference>
<keyword evidence="9" id="KW-1185">Reference proteome</keyword>
<organism evidence="7">
    <name type="scientific">Capitella teleta</name>
    <name type="common">Polychaete worm</name>
    <dbReference type="NCBI Taxonomy" id="283909"/>
    <lineage>
        <taxon>Eukaryota</taxon>
        <taxon>Metazoa</taxon>
        <taxon>Spiralia</taxon>
        <taxon>Lophotrochozoa</taxon>
        <taxon>Annelida</taxon>
        <taxon>Polychaeta</taxon>
        <taxon>Sedentaria</taxon>
        <taxon>Scolecida</taxon>
        <taxon>Capitellidae</taxon>
        <taxon>Capitella</taxon>
    </lineage>
</organism>
<dbReference type="EnsemblMetazoa" id="CapteT192049">
    <property type="protein sequence ID" value="CapteP192049"/>
    <property type="gene ID" value="CapteG192049"/>
</dbReference>
<comment type="subcellular location">
    <subcellularLocation>
        <location evidence="1">Cell outer membrane</location>
    </subcellularLocation>
</comment>
<keyword evidence="6" id="KW-0998">Cell outer membrane</keyword>
<keyword evidence="2" id="KW-0813">Transport</keyword>
<reference evidence="9" key="1">
    <citation type="submission" date="2012-12" db="EMBL/GenBank/DDBJ databases">
        <authorList>
            <person name="Hellsten U."/>
            <person name="Grimwood J."/>
            <person name="Chapman J.A."/>
            <person name="Shapiro H."/>
            <person name="Aerts A."/>
            <person name="Otillar R.P."/>
            <person name="Terry A.Y."/>
            <person name="Boore J.L."/>
            <person name="Simakov O."/>
            <person name="Marletaz F."/>
            <person name="Cho S.-J."/>
            <person name="Edsinger-Gonzales E."/>
            <person name="Havlak P."/>
            <person name="Kuo D.-H."/>
            <person name="Larsson T."/>
            <person name="Lv J."/>
            <person name="Arendt D."/>
            <person name="Savage R."/>
            <person name="Osoegawa K."/>
            <person name="de Jong P."/>
            <person name="Lindberg D.R."/>
            <person name="Seaver E.C."/>
            <person name="Weisblat D.A."/>
            <person name="Putnam N.H."/>
            <person name="Grigoriev I.V."/>
            <person name="Rokhsar D.S."/>
        </authorList>
    </citation>
    <scope>NUCLEOTIDE SEQUENCE</scope>
    <source>
        <strain evidence="9">I ESC-2004</strain>
    </source>
</reference>
<dbReference type="HOGENOM" id="CLU_023283_0_0_1"/>
<protein>
    <recommendedName>
        <fullName evidence="10">Transporter</fullName>
    </recommendedName>
</protein>
<name>R7TNY8_CAPTE</name>
<evidence type="ECO:0000313" key="7">
    <source>
        <dbReference type="EMBL" id="ELT93246.1"/>
    </source>
</evidence>
<reference evidence="8" key="3">
    <citation type="submission" date="2015-06" db="UniProtKB">
        <authorList>
            <consortium name="EnsemblMetazoa"/>
        </authorList>
    </citation>
    <scope>IDENTIFICATION</scope>
</reference>
<reference evidence="7 9" key="2">
    <citation type="journal article" date="2013" name="Nature">
        <title>Insights into bilaterian evolution from three spiralian genomes.</title>
        <authorList>
            <person name="Simakov O."/>
            <person name="Marletaz F."/>
            <person name="Cho S.J."/>
            <person name="Edsinger-Gonzales E."/>
            <person name="Havlak P."/>
            <person name="Hellsten U."/>
            <person name="Kuo D.H."/>
            <person name="Larsson T."/>
            <person name="Lv J."/>
            <person name="Arendt D."/>
            <person name="Savage R."/>
            <person name="Osoegawa K."/>
            <person name="de Jong P."/>
            <person name="Grimwood J."/>
            <person name="Chapman J.A."/>
            <person name="Shapiro H."/>
            <person name="Aerts A."/>
            <person name="Otillar R.P."/>
            <person name="Terry A.Y."/>
            <person name="Boore J.L."/>
            <person name="Grigoriev I.V."/>
            <person name="Lindberg D.R."/>
            <person name="Seaver E.C."/>
            <person name="Weisblat D.A."/>
            <person name="Putnam N.H."/>
            <person name="Rokhsar D.S."/>
        </authorList>
    </citation>
    <scope>NUCLEOTIDE SEQUENCE</scope>
    <source>
        <strain evidence="7 9">I ESC-2004</strain>
    </source>
</reference>
<dbReference type="GO" id="GO:0015288">
    <property type="term" value="F:porin activity"/>
    <property type="evidence" value="ECO:0007669"/>
    <property type="project" value="TreeGrafter"/>
</dbReference>
<keyword evidence="4" id="KW-0812">Transmembrane</keyword>
<dbReference type="EMBL" id="AMQN01029931">
    <property type="status" value="NOT_ANNOTATED_CDS"/>
    <property type="molecule type" value="Genomic_DNA"/>
</dbReference>
<evidence type="ECO:0000256" key="4">
    <source>
        <dbReference type="ARBA" id="ARBA00022692"/>
    </source>
</evidence>
<keyword evidence="3" id="KW-1134">Transmembrane beta strand</keyword>
<gene>
    <name evidence="7" type="ORF">CAPTEDRAFT_192049</name>
</gene>
<dbReference type="Pfam" id="PF02321">
    <property type="entry name" value="OEP"/>
    <property type="match status" value="1"/>
</dbReference>
<evidence type="ECO:0000256" key="2">
    <source>
        <dbReference type="ARBA" id="ARBA00022448"/>
    </source>
</evidence>
<dbReference type="Proteomes" id="UP000014760">
    <property type="component" value="Unassembled WGS sequence"/>
</dbReference>
<evidence type="ECO:0000256" key="6">
    <source>
        <dbReference type="ARBA" id="ARBA00023237"/>
    </source>
</evidence>
<evidence type="ECO:0000256" key="1">
    <source>
        <dbReference type="ARBA" id="ARBA00004442"/>
    </source>
</evidence>
<dbReference type="EMBL" id="KB309821">
    <property type="protein sequence ID" value="ELT93246.1"/>
    <property type="molecule type" value="Genomic_DNA"/>
</dbReference>
<dbReference type="PANTHER" id="PTHR30026">
    <property type="entry name" value="OUTER MEMBRANE PROTEIN TOLC"/>
    <property type="match status" value="1"/>
</dbReference>
<keyword evidence="5" id="KW-0472">Membrane</keyword>
<dbReference type="InterPro" id="IPR003423">
    <property type="entry name" value="OMP_efflux"/>
</dbReference>
<dbReference type="Gene3D" id="1.20.1600.10">
    <property type="entry name" value="Outer membrane efflux proteins (OEP)"/>
    <property type="match status" value="1"/>
</dbReference>
<evidence type="ECO:0000313" key="8">
    <source>
        <dbReference type="EnsemblMetazoa" id="CapteP192049"/>
    </source>
</evidence>
<proteinExistence type="predicted"/>
<evidence type="ECO:0000256" key="3">
    <source>
        <dbReference type="ARBA" id="ARBA00022452"/>
    </source>
</evidence>
<dbReference type="AlphaFoldDB" id="R7TNY8"/>
<dbReference type="GO" id="GO:0015562">
    <property type="term" value="F:efflux transmembrane transporter activity"/>
    <property type="evidence" value="ECO:0007669"/>
    <property type="project" value="InterPro"/>
</dbReference>
<evidence type="ECO:0000256" key="5">
    <source>
        <dbReference type="ARBA" id="ARBA00023136"/>
    </source>
</evidence>
<evidence type="ECO:0008006" key="10">
    <source>
        <dbReference type="Google" id="ProtNLM"/>
    </source>
</evidence>
<dbReference type="SUPFAM" id="SSF56954">
    <property type="entry name" value="Outer membrane efflux proteins (OEP)"/>
    <property type="match status" value="1"/>
</dbReference>
<evidence type="ECO:0000313" key="9">
    <source>
        <dbReference type="Proteomes" id="UP000014760"/>
    </source>
</evidence>
<dbReference type="OMA" id="DVRSAYW"/>
<sequence>MARAIRYNLDHRLKVMEEALASDMLDVSRLDMLPSLVANAGYRGRNNDAGSSSRSLITGNESLEISTSQERERMVADLGLSWNILDFGVSYYRAEQQADRLMIVAERRRKVIQNIIGEVRDSYWRAWAAQNVLDDVAPLMDRIQKALLSSQQVEKRGLKTPLESLQYQQRLLSSMRQLNEVRRNLVTAKTELATLMSLPLSTDFTLQQPEETMPEIPLSIEQLEELALMQRPELREEGYHDRISAVEIKRTMVSLMPSLTLSTTYNYDSNDYNKHASWLDFSAMISGNLLDIATFNQRLDIAKSQAKVVDTRRLALNMAVLSQVHIAVQDFAETVAMYQTDKAIFDVENRILNYVSATADSQSGHELDVIERELNAVFAELQMGESYAFLQSAYGRVYLTIGADPLMEGVADYSIDTLASALASGEKAWNDIGEQDQ</sequence>
<accession>R7TNY8</accession>
<dbReference type="InterPro" id="IPR051906">
    <property type="entry name" value="TolC-like"/>
</dbReference>
<dbReference type="GO" id="GO:1990281">
    <property type="term" value="C:efflux pump complex"/>
    <property type="evidence" value="ECO:0007669"/>
    <property type="project" value="TreeGrafter"/>
</dbReference>